<sequence length="87" mass="9784">MALATVPKYRKLTKVNKHAGKPAVISPDGKQSSPPVDTEAPEALVVRWGLGIYELFEKWSDFKNIKKVLKKNLVLGLEPLLIFKRNL</sequence>
<evidence type="ECO:0000313" key="2">
    <source>
        <dbReference type="EMBL" id="SOQ47959.1"/>
    </source>
</evidence>
<proteinExistence type="predicted"/>
<evidence type="ECO:0000256" key="1">
    <source>
        <dbReference type="SAM" id="MobiDB-lite"/>
    </source>
</evidence>
<organism evidence="2">
    <name type="scientific">Spodoptera frugiperda</name>
    <name type="common">Fall armyworm</name>
    <dbReference type="NCBI Taxonomy" id="7108"/>
    <lineage>
        <taxon>Eukaryota</taxon>
        <taxon>Metazoa</taxon>
        <taxon>Ecdysozoa</taxon>
        <taxon>Arthropoda</taxon>
        <taxon>Hexapoda</taxon>
        <taxon>Insecta</taxon>
        <taxon>Pterygota</taxon>
        <taxon>Neoptera</taxon>
        <taxon>Endopterygota</taxon>
        <taxon>Lepidoptera</taxon>
        <taxon>Glossata</taxon>
        <taxon>Ditrysia</taxon>
        <taxon>Noctuoidea</taxon>
        <taxon>Noctuidae</taxon>
        <taxon>Amphipyrinae</taxon>
        <taxon>Spodoptera</taxon>
    </lineage>
</organism>
<feature type="region of interest" description="Disordered" evidence="1">
    <location>
        <begin position="18"/>
        <end position="38"/>
    </location>
</feature>
<dbReference type="AlphaFoldDB" id="A0A2H1W4E1"/>
<accession>A0A2H1W4E1</accession>
<name>A0A2H1W4E1_SPOFR</name>
<protein>
    <submittedName>
        <fullName evidence="2">SFRICE_030593</fullName>
    </submittedName>
</protein>
<dbReference type="EMBL" id="ODYU01006270">
    <property type="protein sequence ID" value="SOQ47959.1"/>
    <property type="molecule type" value="Genomic_DNA"/>
</dbReference>
<gene>
    <name evidence="2" type="ORF">SFRICE_030593</name>
</gene>
<reference evidence="2" key="1">
    <citation type="submission" date="2016-07" db="EMBL/GenBank/DDBJ databases">
        <authorList>
            <person name="Bretaudeau A."/>
        </authorList>
    </citation>
    <scope>NUCLEOTIDE SEQUENCE</scope>
    <source>
        <strain evidence="2">Rice</strain>
        <tissue evidence="2">Whole body</tissue>
    </source>
</reference>